<evidence type="ECO:0000313" key="2">
    <source>
        <dbReference type="Proteomes" id="UP000042054"/>
    </source>
</evidence>
<reference evidence="1 2" key="1">
    <citation type="submission" date="2015-03" db="EMBL/GenBank/DDBJ databases">
        <authorList>
            <person name="Murphy D."/>
        </authorList>
    </citation>
    <scope>NUCLEOTIDE SEQUENCE [LARGE SCALE GENOMIC DNA]</scope>
    <source>
        <strain evidence="1 2">68/02</strain>
    </source>
</reference>
<gene>
    <name evidence="1" type="ORF">ERS008555_00814</name>
</gene>
<sequence length="36" mass="3962">MDSTAALLLAVGAMLIMRGLLAERGIIWKDEDEDNE</sequence>
<dbReference type="Proteomes" id="UP000042054">
    <property type="component" value="Unassembled WGS sequence"/>
</dbReference>
<accession>A0A0U1HPH6</accession>
<organism evidence="1 2">
    <name type="scientific">Yersinia rohdei</name>
    <dbReference type="NCBI Taxonomy" id="29485"/>
    <lineage>
        <taxon>Bacteria</taxon>
        <taxon>Pseudomonadati</taxon>
        <taxon>Pseudomonadota</taxon>
        <taxon>Gammaproteobacteria</taxon>
        <taxon>Enterobacterales</taxon>
        <taxon>Yersiniaceae</taxon>
        <taxon>Yersinia</taxon>
    </lineage>
</organism>
<evidence type="ECO:0000313" key="1">
    <source>
        <dbReference type="EMBL" id="CQI88471.1"/>
    </source>
</evidence>
<proteinExistence type="predicted"/>
<name>A0A0U1HPH6_YERRO</name>
<protein>
    <submittedName>
        <fullName evidence="1">Uncharacterized protein</fullName>
    </submittedName>
</protein>
<dbReference type="AlphaFoldDB" id="A0A0U1HPH6"/>
<dbReference type="EMBL" id="CTKE01000003">
    <property type="protein sequence ID" value="CQI88471.1"/>
    <property type="molecule type" value="Genomic_DNA"/>
</dbReference>